<dbReference type="RefSeq" id="WP_009357401.1">
    <property type="nucleotide sequence ID" value="NZ_AOFD01000014.1"/>
</dbReference>
<evidence type="ECO:0000313" key="3">
    <source>
        <dbReference type="Proteomes" id="UP000011189"/>
    </source>
</evidence>
<protein>
    <recommendedName>
        <fullName evidence="4">DNA primase/nucleoside triphosphatase C-terminal domain-containing protein</fullName>
    </recommendedName>
</protein>
<accession>L8TT92</accession>
<evidence type="ECO:0000313" key="2">
    <source>
        <dbReference type="EMBL" id="ELT45015.1"/>
    </source>
</evidence>
<feature type="region of interest" description="Disordered" evidence="1">
    <location>
        <begin position="81"/>
        <end position="124"/>
    </location>
</feature>
<evidence type="ECO:0008006" key="4">
    <source>
        <dbReference type="Google" id="ProtNLM"/>
    </source>
</evidence>
<dbReference type="EMBL" id="AOFD01000014">
    <property type="protein sequence ID" value="ELT45015.1"/>
    <property type="molecule type" value="Genomic_DNA"/>
</dbReference>
<dbReference type="AlphaFoldDB" id="L8TT92"/>
<keyword evidence="3" id="KW-1185">Reference proteome</keyword>
<comment type="caution">
    <text evidence="2">The sequence shown here is derived from an EMBL/GenBank/DDBJ whole genome shotgun (WGS) entry which is preliminary data.</text>
</comment>
<sequence>MAHSQFDIFLQEATYLDQTSEHVLDRDRLYGLYTSWCFINQQPLSPEDSFWAAMRDRISPDRSGLHMKGPAATDYIMASYPGWSEQDQPQGHQGRREPRAAAPVHAAFPCLEKPSTPGPSPRWE</sequence>
<organism evidence="2 3">
    <name type="scientific">Arthrobacter nitrophenolicus</name>
    <dbReference type="NCBI Taxonomy" id="683150"/>
    <lineage>
        <taxon>Bacteria</taxon>
        <taxon>Bacillati</taxon>
        <taxon>Actinomycetota</taxon>
        <taxon>Actinomycetes</taxon>
        <taxon>Micrococcales</taxon>
        <taxon>Micrococcaceae</taxon>
        <taxon>Arthrobacter</taxon>
    </lineage>
</organism>
<evidence type="ECO:0000256" key="1">
    <source>
        <dbReference type="SAM" id="MobiDB-lite"/>
    </source>
</evidence>
<dbReference type="PATRIC" id="fig|683150.5.peg.1685"/>
<proteinExistence type="predicted"/>
<dbReference type="Proteomes" id="UP000011189">
    <property type="component" value="Unassembled WGS sequence"/>
</dbReference>
<reference evidence="3" key="1">
    <citation type="journal article" date="2013" name="Genome Announc.">
        <title>Draft Genome Sequence of the 2-Chloro-4-Nitrophenol-Degrading Bacterium Arthrobacter sp. Strain SJCon.</title>
        <authorList>
            <person name="Vikram S."/>
            <person name="Kumar S."/>
            <person name="Vaidya B."/>
            <person name="Pinnaka A.K."/>
            <person name="Raghava G.P."/>
        </authorList>
    </citation>
    <scope>NUCLEOTIDE SEQUENCE [LARGE SCALE GENOMIC DNA]</scope>
    <source>
        <strain evidence="3">SJCon</strain>
    </source>
</reference>
<gene>
    <name evidence="2" type="ORF">G205_08433</name>
</gene>
<name>L8TT92_9MICC</name>